<dbReference type="Pfam" id="PF00437">
    <property type="entry name" value="T2SSE"/>
    <property type="match status" value="1"/>
</dbReference>
<name>A0AAU7Q9Q5_9GAMM</name>
<evidence type="ECO:0000259" key="2">
    <source>
        <dbReference type="Pfam" id="PF00437"/>
    </source>
</evidence>
<dbReference type="SUPFAM" id="SSF52540">
    <property type="entry name" value="P-loop containing nucleoside triphosphate hydrolases"/>
    <property type="match status" value="1"/>
</dbReference>
<dbReference type="PANTHER" id="PTHR30486">
    <property type="entry name" value="TWITCHING MOTILITY PROTEIN PILT"/>
    <property type="match status" value="1"/>
</dbReference>
<dbReference type="InterPro" id="IPR001482">
    <property type="entry name" value="T2SS/T4SS_dom"/>
</dbReference>
<reference evidence="3" key="1">
    <citation type="submission" date="2024-06" db="EMBL/GenBank/DDBJ databases">
        <authorList>
            <person name="Coelho C."/>
            <person name="Bento M."/>
            <person name="Garcia E."/>
            <person name="Camelo A."/>
            <person name="Brandao I."/>
            <person name="Espirito Santo C."/>
            <person name="Trovao J."/>
            <person name="Verissimo A."/>
            <person name="Costa J."/>
            <person name="Tiago I."/>
        </authorList>
    </citation>
    <scope>NUCLEOTIDE SEQUENCE</scope>
    <source>
        <strain evidence="3">KWT182</strain>
    </source>
</reference>
<comment type="similarity">
    <text evidence="1">Belongs to the GSP E family.</text>
</comment>
<proteinExistence type="inferred from homology"/>
<gene>
    <name evidence="3" type="ORF">ABK905_21965</name>
</gene>
<sequence>MNVDELVAHSVKHNASDLHLCPGLSPVVRIDGELRSLETLPPLGEDIITGWCADRLGPRARDALLAYGQADGAAALAGGQRLRAHFFRQRTGVSAAFRLIPSQVPTLAQLRIPPAAAGLLAEPRGLLLVTGAAGSGKSSSLAAMTHHLNHSSRQHIITLEDPIEFIHRPESCLIQQRQIGEDCRHFRDGLQGALREDPNVILLGELRDGESIRLALNAAETGHLVLGTLHARHACQAVDRLLAAFSGQEQSFARAVLAECLLAIMAQTLVPREGGGRTGLFELLVATPAVRNIIRDGKTHLLPGLLQTGKEQGMLTFDQSRRQQSGHGEPAMAVNDFCKIAAV</sequence>
<dbReference type="AlphaFoldDB" id="A0AAU7Q9Q5"/>
<dbReference type="InterPro" id="IPR027417">
    <property type="entry name" value="P-loop_NTPase"/>
</dbReference>
<dbReference type="CDD" id="cd01131">
    <property type="entry name" value="PilT"/>
    <property type="match status" value="1"/>
</dbReference>
<evidence type="ECO:0000313" key="3">
    <source>
        <dbReference type="EMBL" id="XBS69111.1"/>
    </source>
</evidence>
<dbReference type="EMBL" id="CP157947">
    <property type="protein sequence ID" value="XBS69111.1"/>
    <property type="molecule type" value="Genomic_DNA"/>
</dbReference>
<dbReference type="InterPro" id="IPR006321">
    <property type="entry name" value="PilT/PilU"/>
</dbReference>
<protein>
    <submittedName>
        <fullName evidence="3">PilT/PilU family type 4a pilus ATPase</fullName>
    </submittedName>
</protein>
<organism evidence="3">
    <name type="scientific">Acerihabitans sp. KWT182</name>
    <dbReference type="NCBI Taxonomy" id="3157919"/>
    <lineage>
        <taxon>Bacteria</taxon>
        <taxon>Pseudomonadati</taxon>
        <taxon>Pseudomonadota</taxon>
        <taxon>Gammaproteobacteria</taxon>
        <taxon>Enterobacterales</taxon>
        <taxon>Pectobacteriaceae</taxon>
        <taxon>Acerihabitans</taxon>
    </lineage>
</organism>
<dbReference type="Gene3D" id="3.40.50.300">
    <property type="entry name" value="P-loop containing nucleotide triphosphate hydrolases"/>
    <property type="match status" value="1"/>
</dbReference>
<evidence type="ECO:0000256" key="1">
    <source>
        <dbReference type="ARBA" id="ARBA00006611"/>
    </source>
</evidence>
<dbReference type="PANTHER" id="PTHR30486:SF6">
    <property type="entry name" value="TYPE IV PILUS RETRACTATION ATPASE PILT"/>
    <property type="match status" value="1"/>
</dbReference>
<dbReference type="NCBIfam" id="TIGR01420">
    <property type="entry name" value="pilT_fam"/>
    <property type="match status" value="1"/>
</dbReference>
<dbReference type="InterPro" id="IPR050921">
    <property type="entry name" value="T4SS_GSP_E_ATPase"/>
</dbReference>
<accession>A0AAU7Q9Q5</accession>
<feature type="domain" description="Bacterial type II secretion system protein E" evidence="2">
    <location>
        <begin position="118"/>
        <end position="271"/>
    </location>
</feature>
<dbReference type="GO" id="GO:0005524">
    <property type="term" value="F:ATP binding"/>
    <property type="evidence" value="ECO:0007669"/>
    <property type="project" value="InterPro"/>
</dbReference>
<dbReference type="Gene3D" id="3.30.450.90">
    <property type="match status" value="1"/>
</dbReference>
<dbReference type="GO" id="GO:0016887">
    <property type="term" value="F:ATP hydrolysis activity"/>
    <property type="evidence" value="ECO:0007669"/>
    <property type="project" value="InterPro"/>
</dbReference>